<gene>
    <name evidence="1" type="ORF">FIBSPDRAFT_248665</name>
</gene>
<dbReference type="AlphaFoldDB" id="A0A165XXR2"/>
<dbReference type="Proteomes" id="UP000076532">
    <property type="component" value="Unassembled WGS sequence"/>
</dbReference>
<reference evidence="1 2" key="1">
    <citation type="journal article" date="2016" name="Mol. Biol. Evol.">
        <title>Comparative Genomics of Early-Diverging Mushroom-Forming Fungi Provides Insights into the Origins of Lignocellulose Decay Capabilities.</title>
        <authorList>
            <person name="Nagy L.G."/>
            <person name="Riley R."/>
            <person name="Tritt A."/>
            <person name="Adam C."/>
            <person name="Daum C."/>
            <person name="Floudas D."/>
            <person name="Sun H."/>
            <person name="Yadav J.S."/>
            <person name="Pangilinan J."/>
            <person name="Larsson K.H."/>
            <person name="Matsuura K."/>
            <person name="Barry K."/>
            <person name="Labutti K."/>
            <person name="Kuo R."/>
            <person name="Ohm R.A."/>
            <person name="Bhattacharya S.S."/>
            <person name="Shirouzu T."/>
            <person name="Yoshinaga Y."/>
            <person name="Martin F.M."/>
            <person name="Grigoriev I.V."/>
            <person name="Hibbett D.S."/>
        </authorList>
    </citation>
    <scope>NUCLEOTIDE SEQUENCE [LARGE SCALE GENOMIC DNA]</scope>
    <source>
        <strain evidence="1 2">CBS 109695</strain>
    </source>
</reference>
<sequence>MTSRPSLCITSPLAPAQTPTQLGALPPWLRVRYRRRRLQPHLRCGFVLHHGHHPREPRLPRGQRPSMSRLLARVQWTELLNLHIHITTKNLRPLHVVFHCVLCYNMCCSEFTHFDDVEDEQHVLPGCGPVGL</sequence>
<evidence type="ECO:0000313" key="1">
    <source>
        <dbReference type="EMBL" id="KZP09002.1"/>
    </source>
</evidence>
<organism evidence="1 2">
    <name type="scientific">Athelia psychrophila</name>
    <dbReference type="NCBI Taxonomy" id="1759441"/>
    <lineage>
        <taxon>Eukaryota</taxon>
        <taxon>Fungi</taxon>
        <taxon>Dikarya</taxon>
        <taxon>Basidiomycota</taxon>
        <taxon>Agaricomycotina</taxon>
        <taxon>Agaricomycetes</taxon>
        <taxon>Agaricomycetidae</taxon>
        <taxon>Atheliales</taxon>
        <taxon>Atheliaceae</taxon>
        <taxon>Athelia</taxon>
    </lineage>
</organism>
<accession>A0A165XXR2</accession>
<keyword evidence="2" id="KW-1185">Reference proteome</keyword>
<evidence type="ECO:0000313" key="2">
    <source>
        <dbReference type="Proteomes" id="UP000076532"/>
    </source>
</evidence>
<protein>
    <submittedName>
        <fullName evidence="1">Uncharacterized protein</fullName>
    </submittedName>
</protein>
<dbReference type="EMBL" id="KV417709">
    <property type="protein sequence ID" value="KZP09002.1"/>
    <property type="molecule type" value="Genomic_DNA"/>
</dbReference>
<name>A0A165XXR2_9AGAM</name>
<proteinExistence type="predicted"/>